<dbReference type="InParanoid" id="A0A1X2H2U6"/>
<gene>
    <name evidence="7" type="ORF">BCR43DRAFT_497740</name>
</gene>
<comment type="subcellular location">
    <subcellularLocation>
        <location evidence="1 6">Membrane</location>
        <topology evidence="1 6">Multi-pass membrane protein</topology>
    </subcellularLocation>
</comment>
<dbReference type="Pfam" id="PF03134">
    <property type="entry name" value="TB2_DP1_HVA22"/>
    <property type="match status" value="1"/>
</dbReference>
<organism evidence="7 8">
    <name type="scientific">Syncephalastrum racemosum</name>
    <name type="common">Filamentous fungus</name>
    <dbReference type="NCBI Taxonomy" id="13706"/>
    <lineage>
        <taxon>Eukaryota</taxon>
        <taxon>Fungi</taxon>
        <taxon>Fungi incertae sedis</taxon>
        <taxon>Mucoromycota</taxon>
        <taxon>Mucoromycotina</taxon>
        <taxon>Mucoromycetes</taxon>
        <taxon>Mucorales</taxon>
        <taxon>Syncephalastraceae</taxon>
        <taxon>Syncephalastrum</taxon>
    </lineage>
</organism>
<evidence type="ECO:0000256" key="4">
    <source>
        <dbReference type="ARBA" id="ARBA00022989"/>
    </source>
</evidence>
<dbReference type="FunCoup" id="A0A1X2H2U6">
    <property type="interactions" value="117"/>
</dbReference>
<protein>
    <recommendedName>
        <fullName evidence="6">Protein YOP1</fullName>
    </recommendedName>
</protein>
<evidence type="ECO:0000256" key="5">
    <source>
        <dbReference type="ARBA" id="ARBA00023136"/>
    </source>
</evidence>
<dbReference type="Proteomes" id="UP000242180">
    <property type="component" value="Unassembled WGS sequence"/>
</dbReference>
<evidence type="ECO:0000256" key="6">
    <source>
        <dbReference type="RuleBase" id="RU362006"/>
    </source>
</evidence>
<dbReference type="PANTHER" id="PTHR12300">
    <property type="entry name" value="HVA22-LIKE PROTEINS"/>
    <property type="match status" value="1"/>
</dbReference>
<evidence type="ECO:0000256" key="2">
    <source>
        <dbReference type="ARBA" id="ARBA00008573"/>
    </source>
</evidence>
<dbReference type="AlphaFoldDB" id="A0A1X2H2U6"/>
<dbReference type="InterPro" id="IPR004345">
    <property type="entry name" value="TB2_DP1_HVA22"/>
</dbReference>
<dbReference type="GO" id="GO:0016020">
    <property type="term" value="C:membrane"/>
    <property type="evidence" value="ECO:0007669"/>
    <property type="project" value="UniProtKB-SubCell"/>
</dbReference>
<comment type="caution">
    <text evidence="6">Lacks conserved residue(s) required for the propagation of feature annotation.</text>
</comment>
<dbReference type="OrthoDB" id="10009287at2759"/>
<dbReference type="STRING" id="13706.A0A1X2H2U6"/>
<keyword evidence="3 6" id="KW-0812">Transmembrane</keyword>
<sequence>MDSVYNKAKEVERNLDRNLSQYKQFRDAEEKTKIPKVYLALGGAFLVFLLIFFNVAAPLITNFIGWLYPAYESFKAIESTSASHRKQWLTYWSVFGFIQMGEYFTDTLLYWFPFYFLFKTIFVLWLALPQFRGAEVMYTRVLQPNTSFLKGKVQQMENKLASARESTKSQ</sequence>
<proteinExistence type="inferred from homology"/>
<evidence type="ECO:0000313" key="7">
    <source>
        <dbReference type="EMBL" id="ORY92069.1"/>
    </source>
</evidence>
<accession>A0A1X2H2U6</accession>
<keyword evidence="4 6" id="KW-1133">Transmembrane helix</keyword>
<keyword evidence="5 6" id="KW-0472">Membrane</keyword>
<feature type="transmembrane region" description="Helical" evidence="6">
    <location>
        <begin position="110"/>
        <end position="128"/>
    </location>
</feature>
<reference evidence="7 8" key="1">
    <citation type="submission" date="2016-07" db="EMBL/GenBank/DDBJ databases">
        <title>Pervasive Adenine N6-methylation of Active Genes in Fungi.</title>
        <authorList>
            <consortium name="DOE Joint Genome Institute"/>
            <person name="Mondo S.J."/>
            <person name="Dannebaum R.O."/>
            <person name="Kuo R.C."/>
            <person name="Labutti K."/>
            <person name="Haridas S."/>
            <person name="Kuo A."/>
            <person name="Salamov A."/>
            <person name="Ahrendt S.R."/>
            <person name="Lipzen A."/>
            <person name="Sullivan W."/>
            <person name="Andreopoulos W.B."/>
            <person name="Clum A."/>
            <person name="Lindquist E."/>
            <person name="Daum C."/>
            <person name="Ramamoorthy G.K."/>
            <person name="Gryganskyi A."/>
            <person name="Culley D."/>
            <person name="Magnuson J.K."/>
            <person name="James T.Y."/>
            <person name="O'Malley M.A."/>
            <person name="Stajich J.E."/>
            <person name="Spatafora J.W."/>
            <person name="Visel A."/>
            <person name="Grigoriev I.V."/>
        </authorList>
    </citation>
    <scope>NUCLEOTIDE SEQUENCE [LARGE SCALE GENOMIC DNA]</scope>
    <source>
        <strain evidence="7 8">NRRL 2496</strain>
    </source>
</reference>
<evidence type="ECO:0000313" key="8">
    <source>
        <dbReference type="Proteomes" id="UP000242180"/>
    </source>
</evidence>
<dbReference type="EMBL" id="MCGN01000010">
    <property type="protein sequence ID" value="ORY92069.1"/>
    <property type="molecule type" value="Genomic_DNA"/>
</dbReference>
<comment type="caution">
    <text evidence="7">The sequence shown here is derived from an EMBL/GenBank/DDBJ whole genome shotgun (WGS) entry which is preliminary data.</text>
</comment>
<keyword evidence="8" id="KW-1185">Reference proteome</keyword>
<comment type="similarity">
    <text evidence="2 6">Belongs to the DP1 family.</text>
</comment>
<evidence type="ECO:0000256" key="1">
    <source>
        <dbReference type="ARBA" id="ARBA00004141"/>
    </source>
</evidence>
<evidence type="ECO:0000256" key="3">
    <source>
        <dbReference type="ARBA" id="ARBA00022692"/>
    </source>
</evidence>
<name>A0A1X2H2U6_SYNRA</name>
<dbReference type="OMA" id="TITAMSC"/>
<dbReference type="PANTHER" id="PTHR12300:SF161">
    <property type="entry name" value="RECEPTOR EXPRESSION-ENHANCING PROTEIN"/>
    <property type="match status" value="1"/>
</dbReference>
<feature type="transmembrane region" description="Helical" evidence="6">
    <location>
        <begin position="37"/>
        <end position="68"/>
    </location>
</feature>